<sequence length="558" mass="62083">METSSRRKSCDTCFEKKLRTTSIRRKAASKKPVETNPTAEESSGSNQSLDERLARIEAKLDDLRSLGSGITLNEIVTSSPINGNGRVALDVYTPPSDLSSQNASGPGQAFDIPPLLDVLPIVDSYFRHFNTAVPLYHQPSFMKMLNEFYACPSRKLGVEWAAINIVLANGYIARSIAGDDIALDFDDSKVSKCIANARKQLDAATSRNHDLLGIQELSLRLRTPSFQLDSDVDIDLPRAEPDELDGSIESLDGLSRFNYFRARVLLAHISGKIYDELFSHRSKKLSPQTRQQRVVGLDRILDKWQRSIPAPLHPEHLGQTLGMVPGSLMVMLHGVYSLESPWIKRLGGFTNTVLQHAANNSEVCLKHQAPPLPSAWAKIVSTSRGCLQLYVSGLNGASKIWPDACSNFTAFVILLANIVYHPLHEVVEHDRRLVRDAIKLREKQLDFDGLEWFRKLQVILASLDRLVEVTVNFARTNGRSDLPPEVASTLDKPYPAIQLEGFGADDIEHAFNVDSYAHTSLPAWLGESTFGSHDLGLRVPDMFPVEERVGSTFMEWDT</sequence>
<dbReference type="Proteomes" id="UP000293360">
    <property type="component" value="Unassembled WGS sequence"/>
</dbReference>
<keyword evidence="7" id="KW-1185">Reference proteome</keyword>
<evidence type="ECO:0000256" key="5">
    <source>
        <dbReference type="SAM" id="MobiDB-lite"/>
    </source>
</evidence>
<keyword evidence="2" id="KW-0479">Metal-binding</keyword>
<dbReference type="InterPro" id="IPR050987">
    <property type="entry name" value="AtrR-like"/>
</dbReference>
<dbReference type="GO" id="GO:0005634">
    <property type="term" value="C:nucleus"/>
    <property type="evidence" value="ECO:0007669"/>
    <property type="project" value="UniProtKB-SubCell"/>
</dbReference>
<dbReference type="GO" id="GO:0046872">
    <property type="term" value="F:metal ion binding"/>
    <property type="evidence" value="ECO:0007669"/>
    <property type="project" value="UniProtKB-KW"/>
</dbReference>
<evidence type="ECO:0000313" key="6">
    <source>
        <dbReference type="EMBL" id="RYO97970.1"/>
    </source>
</evidence>
<dbReference type="CDD" id="cd12148">
    <property type="entry name" value="fungal_TF_MHR"/>
    <property type="match status" value="1"/>
</dbReference>
<proteinExistence type="predicted"/>
<dbReference type="PANTHER" id="PTHR46910">
    <property type="entry name" value="TRANSCRIPTION FACTOR PDR1"/>
    <property type="match status" value="1"/>
</dbReference>
<dbReference type="AlphaFoldDB" id="A0A4Q4T2M4"/>
<comment type="subcellular location">
    <subcellularLocation>
        <location evidence="1">Nucleus</location>
    </subcellularLocation>
</comment>
<keyword evidence="3" id="KW-0238">DNA-binding</keyword>
<dbReference type="PANTHER" id="PTHR46910:SF3">
    <property type="entry name" value="HALOTOLERANCE PROTEIN 9-RELATED"/>
    <property type="match status" value="1"/>
</dbReference>
<evidence type="ECO:0000256" key="3">
    <source>
        <dbReference type="ARBA" id="ARBA00023125"/>
    </source>
</evidence>
<reference evidence="6 7" key="1">
    <citation type="submission" date="2018-06" db="EMBL/GenBank/DDBJ databases">
        <title>Complete Genomes of Monosporascus.</title>
        <authorList>
            <person name="Robinson A.J."/>
            <person name="Natvig D.O."/>
        </authorList>
    </citation>
    <scope>NUCLEOTIDE SEQUENCE [LARGE SCALE GENOMIC DNA]</scope>
    <source>
        <strain evidence="6 7">CBS 110550</strain>
    </source>
</reference>
<dbReference type="GO" id="GO:0003677">
    <property type="term" value="F:DNA binding"/>
    <property type="evidence" value="ECO:0007669"/>
    <property type="project" value="UniProtKB-KW"/>
</dbReference>
<feature type="compositionally biased region" description="Polar residues" evidence="5">
    <location>
        <begin position="35"/>
        <end position="48"/>
    </location>
</feature>
<organism evidence="6 7">
    <name type="scientific">Monosporascus ibericus</name>
    <dbReference type="NCBI Taxonomy" id="155417"/>
    <lineage>
        <taxon>Eukaryota</taxon>
        <taxon>Fungi</taxon>
        <taxon>Dikarya</taxon>
        <taxon>Ascomycota</taxon>
        <taxon>Pezizomycotina</taxon>
        <taxon>Sordariomycetes</taxon>
        <taxon>Xylariomycetidae</taxon>
        <taxon>Xylariales</taxon>
        <taxon>Xylariales incertae sedis</taxon>
        <taxon>Monosporascus</taxon>
    </lineage>
</organism>
<gene>
    <name evidence="6" type="ORF">DL764_007231</name>
</gene>
<name>A0A4Q4T2M4_9PEZI</name>
<accession>A0A4Q4T2M4</accession>
<dbReference type="GO" id="GO:0003700">
    <property type="term" value="F:DNA-binding transcription factor activity"/>
    <property type="evidence" value="ECO:0007669"/>
    <property type="project" value="InterPro"/>
</dbReference>
<evidence type="ECO:0000256" key="2">
    <source>
        <dbReference type="ARBA" id="ARBA00022723"/>
    </source>
</evidence>
<feature type="region of interest" description="Disordered" evidence="5">
    <location>
        <begin position="21"/>
        <end position="49"/>
    </location>
</feature>
<evidence type="ECO:0000313" key="7">
    <source>
        <dbReference type="Proteomes" id="UP000293360"/>
    </source>
</evidence>
<dbReference type="STRING" id="155417.A0A4Q4T2M4"/>
<evidence type="ECO:0000256" key="1">
    <source>
        <dbReference type="ARBA" id="ARBA00004123"/>
    </source>
</evidence>
<evidence type="ECO:0008006" key="8">
    <source>
        <dbReference type="Google" id="ProtNLM"/>
    </source>
</evidence>
<dbReference type="EMBL" id="QJNU01000478">
    <property type="protein sequence ID" value="RYO97970.1"/>
    <property type="molecule type" value="Genomic_DNA"/>
</dbReference>
<protein>
    <recommendedName>
        <fullName evidence="8">Transcription factor domain-containing protein</fullName>
    </recommendedName>
</protein>
<comment type="caution">
    <text evidence="6">The sequence shown here is derived from an EMBL/GenBank/DDBJ whole genome shotgun (WGS) entry which is preliminary data.</text>
</comment>
<keyword evidence="4" id="KW-0539">Nucleus</keyword>
<evidence type="ECO:0000256" key="4">
    <source>
        <dbReference type="ARBA" id="ARBA00023242"/>
    </source>
</evidence>
<dbReference type="OrthoDB" id="2123952at2759"/>